<dbReference type="AlphaFoldDB" id="A0A7Y0LVH0"/>
<proteinExistence type="predicted"/>
<evidence type="ECO:0000313" key="4">
    <source>
        <dbReference type="Proteomes" id="UP000562124"/>
    </source>
</evidence>
<name>A0A7Y0LVH0_CELFI</name>
<dbReference type="RefSeq" id="WP_169322907.1">
    <property type="nucleotide sequence ID" value="NZ_JABCJJ010000002.1"/>
</dbReference>
<feature type="transmembrane region" description="Helical" evidence="1">
    <location>
        <begin position="12"/>
        <end position="32"/>
    </location>
</feature>
<feature type="domain" description="GGDEF" evidence="2">
    <location>
        <begin position="356"/>
        <end position="503"/>
    </location>
</feature>
<dbReference type="Pfam" id="PF00990">
    <property type="entry name" value="GGDEF"/>
    <property type="match status" value="1"/>
</dbReference>
<feature type="transmembrane region" description="Helical" evidence="1">
    <location>
        <begin position="221"/>
        <end position="241"/>
    </location>
</feature>
<feature type="transmembrane region" description="Helical" evidence="1">
    <location>
        <begin position="291"/>
        <end position="311"/>
    </location>
</feature>
<dbReference type="Proteomes" id="UP000562124">
    <property type="component" value="Unassembled WGS sequence"/>
</dbReference>
<feature type="transmembrane region" description="Helical" evidence="1">
    <location>
        <begin position="192"/>
        <end position="209"/>
    </location>
</feature>
<dbReference type="EMBL" id="JABCJJ010000002">
    <property type="protein sequence ID" value="NMR18972.1"/>
    <property type="molecule type" value="Genomic_DNA"/>
</dbReference>
<dbReference type="PANTHER" id="PTHR44757">
    <property type="entry name" value="DIGUANYLATE CYCLASE DGCP"/>
    <property type="match status" value="1"/>
</dbReference>
<protein>
    <submittedName>
        <fullName evidence="3">GGDEF domain-containing protein</fullName>
    </submittedName>
</protein>
<dbReference type="PROSITE" id="PS50887">
    <property type="entry name" value="GGDEF"/>
    <property type="match status" value="1"/>
</dbReference>
<reference evidence="3 4" key="1">
    <citation type="submission" date="2020-04" db="EMBL/GenBank/DDBJ databases">
        <title>Sequencing and Assembly of C. fimi.</title>
        <authorList>
            <person name="Ramsey A.R."/>
        </authorList>
    </citation>
    <scope>NUCLEOTIDE SEQUENCE [LARGE SCALE GENOMIC DNA]</scope>
    <source>
        <strain evidence="3 4">SB</strain>
    </source>
</reference>
<dbReference type="SMART" id="SM00267">
    <property type="entry name" value="GGDEF"/>
    <property type="match status" value="1"/>
</dbReference>
<feature type="transmembrane region" description="Helical" evidence="1">
    <location>
        <begin position="64"/>
        <end position="83"/>
    </location>
</feature>
<keyword evidence="1" id="KW-0472">Membrane</keyword>
<feature type="transmembrane region" description="Helical" evidence="1">
    <location>
        <begin position="38"/>
        <end position="57"/>
    </location>
</feature>
<accession>A0A7Y0LVH0</accession>
<gene>
    <name evidence="3" type="ORF">HIR71_01815</name>
</gene>
<dbReference type="NCBIfam" id="TIGR00254">
    <property type="entry name" value="GGDEF"/>
    <property type="match status" value="1"/>
</dbReference>
<dbReference type="Gene3D" id="3.30.70.270">
    <property type="match status" value="1"/>
</dbReference>
<evidence type="ECO:0000313" key="3">
    <source>
        <dbReference type="EMBL" id="NMR18972.1"/>
    </source>
</evidence>
<comment type="caution">
    <text evidence="3">The sequence shown here is derived from an EMBL/GenBank/DDBJ whole genome shotgun (WGS) entry which is preliminary data.</text>
</comment>
<keyword evidence="1" id="KW-0812">Transmembrane</keyword>
<dbReference type="InterPro" id="IPR029787">
    <property type="entry name" value="Nucleotide_cyclase"/>
</dbReference>
<organism evidence="3 4">
    <name type="scientific">Cellulomonas fimi</name>
    <dbReference type="NCBI Taxonomy" id="1708"/>
    <lineage>
        <taxon>Bacteria</taxon>
        <taxon>Bacillati</taxon>
        <taxon>Actinomycetota</taxon>
        <taxon>Actinomycetes</taxon>
        <taxon>Micrococcales</taxon>
        <taxon>Cellulomonadaceae</taxon>
        <taxon>Cellulomonas</taxon>
    </lineage>
</organism>
<dbReference type="SUPFAM" id="SSF55073">
    <property type="entry name" value="Nucleotide cyclase"/>
    <property type="match status" value="1"/>
</dbReference>
<dbReference type="InterPro" id="IPR000160">
    <property type="entry name" value="GGDEF_dom"/>
</dbReference>
<feature type="transmembrane region" description="Helical" evidence="1">
    <location>
        <begin position="131"/>
        <end position="153"/>
    </location>
</feature>
<evidence type="ECO:0000256" key="1">
    <source>
        <dbReference type="SAM" id="Phobius"/>
    </source>
</evidence>
<feature type="transmembrane region" description="Helical" evidence="1">
    <location>
        <begin position="95"/>
        <end position="119"/>
    </location>
</feature>
<dbReference type="InterPro" id="IPR052155">
    <property type="entry name" value="Biofilm_reg_signaling"/>
</dbReference>
<dbReference type="CDD" id="cd01949">
    <property type="entry name" value="GGDEF"/>
    <property type="match status" value="1"/>
</dbReference>
<keyword evidence="4" id="KW-1185">Reference proteome</keyword>
<dbReference type="InterPro" id="IPR043128">
    <property type="entry name" value="Rev_trsase/Diguanyl_cyclase"/>
</dbReference>
<dbReference type="PANTHER" id="PTHR44757:SF2">
    <property type="entry name" value="BIOFILM ARCHITECTURE MAINTENANCE PROTEIN MBAA"/>
    <property type="match status" value="1"/>
</dbReference>
<feature type="transmembrane region" description="Helical" evidence="1">
    <location>
        <begin position="165"/>
        <end position="185"/>
    </location>
</feature>
<feature type="transmembrane region" description="Helical" evidence="1">
    <location>
        <begin position="261"/>
        <end position="279"/>
    </location>
</feature>
<keyword evidence="1" id="KW-1133">Transmembrane helix</keyword>
<evidence type="ECO:0000259" key="2">
    <source>
        <dbReference type="PROSITE" id="PS50887"/>
    </source>
</evidence>
<sequence length="508" mass="52884">MGSPAARAQARRAHVVFGVAVGAHVVAFLLTSGAWRDALALSASFVALVVVTAALVTLRRTPTVAWLAIVLGLAGLVVYHGLWQVEVHVLGLEPGTFVVTTVAHLLGYVLLLTGGLLLLRSWAAHDAGAVLEAGVFGLAVSLLVWVAVVAPALDPSMTAQGRVQTMVVLVMIGGIGGAIVQGLVLAPHRRGAIGYLLLAFVAVLAGTLVKDLTTSATAPLGARWVLLNWIVAYTTLSACALHPSVSAPAPPGLRPARLSTWRLVALGLALVVGPTVFLVQNRHETVTPPLFVAAVTLCTVLLVVARLGMLARLHDEAHRRLEVLADQDGLTGLPNRRALTRHLEGLLARVASGAAPGAVVVFLDLDGFKAVNDRFGHAVGDDLLRAVARRLSTVVSPDAVVVDGAASRAPSSGPMASRLAGDEFVVVVEADPGLTDDVVARVAAALADDVVLGERGVPVHASMGTAGVRAGRRVSAQELLDEADTSMYAHKRSSRGVRVYERKRLQSA</sequence>